<evidence type="ECO:0000313" key="2">
    <source>
        <dbReference type="Proteomes" id="UP001283361"/>
    </source>
</evidence>
<sequence>MSLNCRLRKQACAGRNLSHEQTGEKQDIWSRAINKGQAKGEKADLRLLSRGCNCSNAFPPAFHLTNGLLHVRDTAIWPEIVQIKGEATLHRKTWPTWRVLTRKKMGSFPCGVRRDGSILLW</sequence>
<protein>
    <submittedName>
        <fullName evidence="1">Uncharacterized protein</fullName>
    </submittedName>
</protein>
<dbReference type="AlphaFoldDB" id="A0AAE1AVX8"/>
<evidence type="ECO:0000313" key="1">
    <source>
        <dbReference type="EMBL" id="KAK3793887.1"/>
    </source>
</evidence>
<organism evidence="1 2">
    <name type="scientific">Elysia crispata</name>
    <name type="common">lettuce slug</name>
    <dbReference type="NCBI Taxonomy" id="231223"/>
    <lineage>
        <taxon>Eukaryota</taxon>
        <taxon>Metazoa</taxon>
        <taxon>Spiralia</taxon>
        <taxon>Lophotrochozoa</taxon>
        <taxon>Mollusca</taxon>
        <taxon>Gastropoda</taxon>
        <taxon>Heterobranchia</taxon>
        <taxon>Euthyneura</taxon>
        <taxon>Panpulmonata</taxon>
        <taxon>Sacoglossa</taxon>
        <taxon>Placobranchoidea</taxon>
        <taxon>Plakobranchidae</taxon>
        <taxon>Elysia</taxon>
    </lineage>
</organism>
<reference evidence="1" key="1">
    <citation type="journal article" date="2023" name="G3 (Bethesda)">
        <title>A reference genome for the long-term kleptoplast-retaining sea slug Elysia crispata morphotype clarki.</title>
        <authorList>
            <person name="Eastman K.E."/>
            <person name="Pendleton A.L."/>
            <person name="Shaikh M.A."/>
            <person name="Suttiyut T."/>
            <person name="Ogas R."/>
            <person name="Tomko P."/>
            <person name="Gavelis G."/>
            <person name="Widhalm J.R."/>
            <person name="Wisecaver J.H."/>
        </authorList>
    </citation>
    <scope>NUCLEOTIDE SEQUENCE</scope>
    <source>
        <strain evidence="1">ECLA1</strain>
    </source>
</reference>
<keyword evidence="2" id="KW-1185">Reference proteome</keyword>
<accession>A0AAE1AVX8</accession>
<dbReference type="EMBL" id="JAWDGP010001166">
    <property type="protein sequence ID" value="KAK3793887.1"/>
    <property type="molecule type" value="Genomic_DNA"/>
</dbReference>
<dbReference type="Proteomes" id="UP001283361">
    <property type="component" value="Unassembled WGS sequence"/>
</dbReference>
<comment type="caution">
    <text evidence="1">The sequence shown here is derived from an EMBL/GenBank/DDBJ whole genome shotgun (WGS) entry which is preliminary data.</text>
</comment>
<name>A0AAE1AVX8_9GAST</name>
<proteinExistence type="predicted"/>
<gene>
    <name evidence="1" type="ORF">RRG08_033464</name>
</gene>